<dbReference type="InParanoid" id="A0A1E7EXR6"/>
<dbReference type="EMBL" id="KV784371">
    <property type="protein sequence ID" value="OEU10605.1"/>
    <property type="molecule type" value="Genomic_DNA"/>
</dbReference>
<sequence length="126" mass="14480">MRDRSASYWFTKGDKVKVTEDVFMTNNQQKTNLRNKEGIVVETWEKCNVDPTCCCAEQFDTNYAVRVLFNNCTNTNDDDEYYNNNNNNTTMTSSATTTTQSGEKSTISVSASFYYYFAEDELIKSL</sequence>
<evidence type="ECO:0000313" key="2">
    <source>
        <dbReference type="Proteomes" id="UP000095751"/>
    </source>
</evidence>
<dbReference type="Proteomes" id="UP000095751">
    <property type="component" value="Unassembled WGS sequence"/>
</dbReference>
<reference evidence="1 2" key="1">
    <citation type="submission" date="2016-09" db="EMBL/GenBank/DDBJ databases">
        <title>Extensive genetic diversity and differential bi-allelic expression allows diatom success in the polar Southern Ocean.</title>
        <authorList>
            <consortium name="DOE Joint Genome Institute"/>
            <person name="Mock T."/>
            <person name="Otillar R.P."/>
            <person name="Strauss J."/>
            <person name="Dupont C."/>
            <person name="Frickenhaus S."/>
            <person name="Maumus F."/>
            <person name="Mcmullan M."/>
            <person name="Sanges R."/>
            <person name="Schmutz J."/>
            <person name="Toseland A."/>
            <person name="Valas R."/>
            <person name="Veluchamy A."/>
            <person name="Ward B.J."/>
            <person name="Allen A."/>
            <person name="Barry K."/>
            <person name="Falciatore A."/>
            <person name="Ferrante M."/>
            <person name="Fortunato A.E."/>
            <person name="Gloeckner G."/>
            <person name="Gruber A."/>
            <person name="Hipkin R."/>
            <person name="Janech M."/>
            <person name="Kroth P."/>
            <person name="Leese F."/>
            <person name="Lindquist E."/>
            <person name="Lyon B.R."/>
            <person name="Martin J."/>
            <person name="Mayer C."/>
            <person name="Parker M."/>
            <person name="Quesneville H."/>
            <person name="Raymond J."/>
            <person name="Uhlig C."/>
            <person name="Valentin K.U."/>
            <person name="Worden A.Z."/>
            <person name="Armbrust E.V."/>
            <person name="Bowler C."/>
            <person name="Green B."/>
            <person name="Moulton V."/>
            <person name="Van Oosterhout C."/>
            <person name="Grigoriev I."/>
        </authorList>
    </citation>
    <scope>NUCLEOTIDE SEQUENCE [LARGE SCALE GENOMIC DNA]</scope>
    <source>
        <strain evidence="1 2">CCMP1102</strain>
    </source>
</reference>
<evidence type="ECO:0000313" key="1">
    <source>
        <dbReference type="EMBL" id="OEU10605.1"/>
    </source>
</evidence>
<organism evidence="1 2">
    <name type="scientific">Fragilariopsis cylindrus CCMP1102</name>
    <dbReference type="NCBI Taxonomy" id="635003"/>
    <lineage>
        <taxon>Eukaryota</taxon>
        <taxon>Sar</taxon>
        <taxon>Stramenopiles</taxon>
        <taxon>Ochrophyta</taxon>
        <taxon>Bacillariophyta</taxon>
        <taxon>Bacillariophyceae</taxon>
        <taxon>Bacillariophycidae</taxon>
        <taxon>Bacillariales</taxon>
        <taxon>Bacillariaceae</taxon>
        <taxon>Fragilariopsis</taxon>
    </lineage>
</organism>
<keyword evidence="2" id="KW-1185">Reference proteome</keyword>
<name>A0A1E7EXR6_9STRA</name>
<dbReference type="OrthoDB" id="43365at2759"/>
<accession>A0A1E7EXR6</accession>
<gene>
    <name evidence="1" type="ORF">FRACYDRAFT_247146</name>
</gene>
<dbReference type="KEGG" id="fcy:FRACYDRAFT_247146"/>
<dbReference type="AlphaFoldDB" id="A0A1E7EXR6"/>
<protein>
    <submittedName>
        <fullName evidence="1">Uncharacterized protein</fullName>
    </submittedName>
</protein>
<proteinExistence type="predicted"/>